<feature type="region of interest" description="Disordered" evidence="1">
    <location>
        <begin position="1"/>
        <end position="37"/>
    </location>
</feature>
<name>A0A7D4SIE2_9GAMM</name>
<proteinExistence type="predicted"/>
<dbReference type="Gene3D" id="3.30.160.170">
    <property type="entry name" value="FlaG-like"/>
    <property type="match status" value="1"/>
</dbReference>
<sequence>MDITSMTSSPAQSVNKLTGQEKSNTPDPVVNSATSVSEVKEVSQEELVAQAESLNRLMSKLQQSVTFSVDQGSDSTVVQVVDKATDELIRQIPSEDALRMLHQLQAYLEGVNQTGAPSEGLTGSLINEII</sequence>
<dbReference type="InterPro" id="IPR035924">
    <property type="entry name" value="FlaG-like_sf"/>
</dbReference>
<dbReference type="RefSeq" id="WP_173285492.1">
    <property type="nucleotide sequence ID" value="NZ_CP054020.1"/>
</dbReference>
<dbReference type="PANTHER" id="PTHR37166:SF1">
    <property type="entry name" value="PROTEIN FLAG"/>
    <property type="match status" value="1"/>
</dbReference>
<dbReference type="EMBL" id="CP054020">
    <property type="protein sequence ID" value="QKI89560.1"/>
    <property type="molecule type" value="Genomic_DNA"/>
</dbReference>
<evidence type="ECO:0000313" key="3">
    <source>
        <dbReference type="Proteomes" id="UP000504724"/>
    </source>
</evidence>
<dbReference type="Proteomes" id="UP000504724">
    <property type="component" value="Chromosome"/>
</dbReference>
<keyword evidence="2" id="KW-0282">Flagellum</keyword>
<evidence type="ECO:0000256" key="1">
    <source>
        <dbReference type="SAM" id="MobiDB-lite"/>
    </source>
</evidence>
<dbReference type="AlphaFoldDB" id="A0A7D4SIE2"/>
<dbReference type="SUPFAM" id="SSF160214">
    <property type="entry name" value="FlaG-like"/>
    <property type="match status" value="1"/>
</dbReference>
<dbReference type="PANTHER" id="PTHR37166">
    <property type="entry name" value="PROTEIN FLAG"/>
    <property type="match status" value="1"/>
</dbReference>
<gene>
    <name evidence="2" type="ORF">HQN79_08270</name>
</gene>
<evidence type="ECO:0000313" key="2">
    <source>
        <dbReference type="EMBL" id="QKI89560.1"/>
    </source>
</evidence>
<dbReference type="Pfam" id="PF03646">
    <property type="entry name" value="FlaG"/>
    <property type="match status" value="1"/>
</dbReference>
<reference evidence="2 3" key="1">
    <citation type="submission" date="2020-05" db="EMBL/GenBank/DDBJ databases">
        <title>Thiomicrorhabdus sediminis sp.nov. and Thiomicrorhabdus xiamenensis sp.nov., novel sulfur-oxidizing bacteria isolated from coastal sediment.</title>
        <authorList>
            <person name="Liu X."/>
        </authorList>
    </citation>
    <scope>NUCLEOTIDE SEQUENCE [LARGE SCALE GENOMIC DNA]</scope>
    <source>
        <strain evidence="2 3">G2</strain>
    </source>
</reference>
<protein>
    <submittedName>
        <fullName evidence="2">Flagellar protein FlaG</fullName>
    </submittedName>
</protein>
<dbReference type="InterPro" id="IPR005186">
    <property type="entry name" value="FlaG"/>
</dbReference>
<dbReference type="KEGG" id="txa:HQN79_08270"/>
<organism evidence="2 3">
    <name type="scientific">Thiomicrorhabdus xiamenensis</name>
    <dbReference type="NCBI Taxonomy" id="2739063"/>
    <lineage>
        <taxon>Bacteria</taxon>
        <taxon>Pseudomonadati</taxon>
        <taxon>Pseudomonadota</taxon>
        <taxon>Gammaproteobacteria</taxon>
        <taxon>Thiotrichales</taxon>
        <taxon>Piscirickettsiaceae</taxon>
        <taxon>Thiomicrorhabdus</taxon>
    </lineage>
</organism>
<keyword evidence="3" id="KW-1185">Reference proteome</keyword>
<keyword evidence="2" id="KW-0966">Cell projection</keyword>
<keyword evidence="2" id="KW-0969">Cilium</keyword>
<accession>A0A7D4SIE2</accession>
<feature type="compositionally biased region" description="Polar residues" evidence="1">
    <location>
        <begin position="1"/>
        <end position="34"/>
    </location>
</feature>